<dbReference type="InterPro" id="IPR001452">
    <property type="entry name" value="SH3_domain"/>
</dbReference>
<evidence type="ECO:0000256" key="9">
    <source>
        <dbReference type="ARBA" id="ARBA00023273"/>
    </source>
</evidence>
<feature type="domain" description="SH3" evidence="12">
    <location>
        <begin position="479"/>
        <end position="538"/>
    </location>
</feature>
<keyword evidence="14" id="KW-1185">Reference proteome</keyword>
<protein>
    <submittedName>
        <fullName evidence="13">Abl interactor 1</fullName>
    </submittedName>
</protein>
<dbReference type="PRINTS" id="PR00452">
    <property type="entry name" value="SH3DOMAIN"/>
</dbReference>
<dbReference type="AlphaFoldDB" id="A0A2B4SPK4"/>
<dbReference type="Proteomes" id="UP000225706">
    <property type="component" value="Unassembled WGS sequence"/>
</dbReference>
<dbReference type="InterPro" id="IPR012849">
    <property type="entry name" value="Abl-interactor_HHR_dom"/>
</dbReference>
<dbReference type="GO" id="GO:0098858">
    <property type="term" value="C:actin-based cell projection"/>
    <property type="evidence" value="ECO:0007669"/>
    <property type="project" value="TreeGrafter"/>
</dbReference>
<keyword evidence="8" id="KW-0206">Cytoskeleton</keyword>
<dbReference type="InterPro" id="IPR036028">
    <property type="entry name" value="SH3-like_dom_sf"/>
</dbReference>
<dbReference type="CDD" id="cd11826">
    <property type="entry name" value="SH3_Abi"/>
    <property type="match status" value="1"/>
</dbReference>
<dbReference type="GO" id="GO:0001764">
    <property type="term" value="P:neuron migration"/>
    <property type="evidence" value="ECO:0007669"/>
    <property type="project" value="TreeGrafter"/>
</dbReference>
<evidence type="ECO:0000256" key="3">
    <source>
        <dbReference type="ARBA" id="ARBA00010020"/>
    </source>
</evidence>
<dbReference type="EMBL" id="LSMT01000049">
    <property type="protein sequence ID" value="PFX30528.1"/>
    <property type="molecule type" value="Genomic_DNA"/>
</dbReference>
<evidence type="ECO:0000256" key="5">
    <source>
        <dbReference type="ARBA" id="ARBA00022490"/>
    </source>
</evidence>
<dbReference type="GO" id="GO:0005856">
    <property type="term" value="C:cytoskeleton"/>
    <property type="evidence" value="ECO:0007669"/>
    <property type="project" value="UniProtKB-SubCell"/>
</dbReference>
<dbReference type="PANTHER" id="PTHR10460">
    <property type="entry name" value="ABL INTERACTOR FAMILY MEMBER"/>
    <property type="match status" value="1"/>
</dbReference>
<feature type="compositionally biased region" description="Basic residues" evidence="11">
    <location>
        <begin position="187"/>
        <end position="196"/>
    </location>
</feature>
<evidence type="ECO:0000256" key="7">
    <source>
        <dbReference type="ARBA" id="ARBA00023054"/>
    </source>
</evidence>
<dbReference type="Gene3D" id="6.10.140.1620">
    <property type="match status" value="1"/>
</dbReference>
<dbReference type="FunFam" id="2.30.30.40:FF:000002">
    <property type="entry name" value="abl interactor 1 isoform X1"/>
    <property type="match status" value="1"/>
</dbReference>
<keyword evidence="4 10" id="KW-0728">SH3 domain</keyword>
<accession>A0A2B4SPK4</accession>
<evidence type="ECO:0000256" key="8">
    <source>
        <dbReference type="ARBA" id="ARBA00023212"/>
    </source>
</evidence>
<keyword evidence="7" id="KW-0175">Coiled coil</keyword>
<dbReference type="Pfam" id="PF14604">
    <property type="entry name" value="SH3_9"/>
    <property type="match status" value="1"/>
</dbReference>
<dbReference type="Pfam" id="PF07815">
    <property type="entry name" value="Abi_HHR"/>
    <property type="match status" value="1"/>
</dbReference>
<keyword evidence="9" id="KW-0966">Cell projection</keyword>
<dbReference type="InterPro" id="IPR028455">
    <property type="entry name" value="ABI3_SH3"/>
</dbReference>
<dbReference type="GO" id="GO:0031209">
    <property type="term" value="C:SCAR complex"/>
    <property type="evidence" value="ECO:0007669"/>
    <property type="project" value="TreeGrafter"/>
</dbReference>
<evidence type="ECO:0000256" key="1">
    <source>
        <dbReference type="ARBA" id="ARBA00004245"/>
    </source>
</evidence>
<name>A0A2B4SPK4_STYPI</name>
<evidence type="ECO:0000256" key="2">
    <source>
        <dbReference type="ARBA" id="ARBA00004510"/>
    </source>
</evidence>
<feature type="compositionally biased region" description="Pro residues" evidence="11">
    <location>
        <begin position="242"/>
        <end position="327"/>
    </location>
</feature>
<dbReference type="InterPro" id="IPR028457">
    <property type="entry name" value="ABI"/>
</dbReference>
<proteinExistence type="inferred from homology"/>
<dbReference type="PANTHER" id="PTHR10460:SF0">
    <property type="entry name" value="ABELSON INTERACTING PROTEIN, ISOFORM D"/>
    <property type="match status" value="1"/>
</dbReference>
<gene>
    <name evidence="13" type="primary">ABI1</name>
    <name evidence="13" type="ORF">AWC38_SpisGene4666</name>
</gene>
<comment type="similarity">
    <text evidence="3">Belongs to the ABI family.</text>
</comment>
<dbReference type="GO" id="GO:0017124">
    <property type="term" value="F:SH3 domain binding"/>
    <property type="evidence" value="ECO:0007669"/>
    <property type="project" value="TreeGrafter"/>
</dbReference>
<evidence type="ECO:0000256" key="11">
    <source>
        <dbReference type="SAM" id="MobiDB-lite"/>
    </source>
</evidence>
<evidence type="ECO:0000313" key="14">
    <source>
        <dbReference type="Proteomes" id="UP000225706"/>
    </source>
</evidence>
<sequence>MEEIDSLIQTLMEKEIPDGRQALKDGHENLAKVAAYCEQKYRDTNKHHASPGSDKTKAFEETRAALEETKKFATQSLASVAYQINSLALSMLNLMDNQALKVESLEATVHLFGQSVEAHKEKVARLKIGALGSNKSRKIVPKIVIPAEREEPETYDYEGVPIDFHSLDNLGNGAKTKSRSQEGQQGSKKKGGRGSSRRAQFTNPPPPPVPPPSVPSSGSDLPSPQPEANQATAFPADSGASVPPPPPLPTGVPAPPPPPGIGGSVPPPPPPLPGIGGSIPPPPPPPDIGGSVPSPPPPPGIGGTLPPPPPPPPGIGGAIPPPPPPPGLGGAVPSLPKPSGKGGAVPPPPPPPPCVGGAIPSPPKPPGKGGAVPPPPPPPPAIGGAILPPPTPTVVPSSLIPPGSGGSIPAPPPPPPLPSDGANAKLSKPGTMSPTSSPPPDEEDYYQSPSSLPMPVPQEDLYQVPSLLTGKEKSCIPNSYIEKVVTLYEYVRERDDELTFQAGKIIYVVKKYDNGWFEGVMENGSSGLFPGNYVEICL</sequence>
<dbReference type="PROSITE" id="PS50002">
    <property type="entry name" value="SH3"/>
    <property type="match status" value="1"/>
</dbReference>
<dbReference type="STRING" id="50429.A0A2B4SPK4"/>
<feature type="compositionally biased region" description="Pro residues" evidence="11">
    <location>
        <begin position="409"/>
        <end position="418"/>
    </location>
</feature>
<feature type="compositionally biased region" description="Pro residues" evidence="11">
    <location>
        <begin position="203"/>
        <end position="214"/>
    </location>
</feature>
<dbReference type="Gene3D" id="2.30.30.40">
    <property type="entry name" value="SH3 Domains"/>
    <property type="match status" value="1"/>
</dbReference>
<evidence type="ECO:0000313" key="13">
    <source>
        <dbReference type="EMBL" id="PFX30528.1"/>
    </source>
</evidence>
<dbReference type="SUPFAM" id="SSF50044">
    <property type="entry name" value="SH3-domain"/>
    <property type="match status" value="1"/>
</dbReference>
<feature type="compositionally biased region" description="Pro residues" evidence="11">
    <location>
        <begin position="345"/>
        <end position="393"/>
    </location>
</feature>
<evidence type="ECO:0000256" key="6">
    <source>
        <dbReference type="ARBA" id="ARBA00022553"/>
    </source>
</evidence>
<keyword evidence="5" id="KW-0963">Cytoplasm</keyword>
<comment type="subcellular location">
    <subcellularLocation>
        <location evidence="2">Cell projection</location>
        <location evidence="2">Lamellipodium</location>
    </subcellularLocation>
    <subcellularLocation>
        <location evidence="1">Cytoplasm</location>
        <location evidence="1">Cytoskeleton</location>
    </subcellularLocation>
</comment>
<reference evidence="14" key="1">
    <citation type="journal article" date="2017" name="bioRxiv">
        <title>Comparative analysis of the genomes of Stylophora pistillata and Acropora digitifera provides evidence for extensive differences between species of corals.</title>
        <authorList>
            <person name="Voolstra C.R."/>
            <person name="Li Y."/>
            <person name="Liew Y.J."/>
            <person name="Baumgarten S."/>
            <person name="Zoccola D."/>
            <person name="Flot J.-F."/>
            <person name="Tambutte S."/>
            <person name="Allemand D."/>
            <person name="Aranda M."/>
        </authorList>
    </citation>
    <scope>NUCLEOTIDE SEQUENCE [LARGE SCALE GENOMIC DNA]</scope>
</reference>
<evidence type="ECO:0000256" key="4">
    <source>
        <dbReference type="ARBA" id="ARBA00022443"/>
    </source>
</evidence>
<dbReference type="GO" id="GO:0035591">
    <property type="term" value="F:signaling adaptor activity"/>
    <property type="evidence" value="ECO:0007669"/>
    <property type="project" value="TreeGrafter"/>
</dbReference>
<organism evidence="13 14">
    <name type="scientific">Stylophora pistillata</name>
    <name type="common">Smooth cauliflower coral</name>
    <dbReference type="NCBI Taxonomy" id="50429"/>
    <lineage>
        <taxon>Eukaryota</taxon>
        <taxon>Metazoa</taxon>
        <taxon>Cnidaria</taxon>
        <taxon>Anthozoa</taxon>
        <taxon>Hexacorallia</taxon>
        <taxon>Scleractinia</taxon>
        <taxon>Astrocoeniina</taxon>
        <taxon>Pocilloporidae</taxon>
        <taxon>Stylophora</taxon>
    </lineage>
</organism>
<dbReference type="OrthoDB" id="5971719at2759"/>
<evidence type="ECO:0000256" key="10">
    <source>
        <dbReference type="PROSITE-ProRule" id="PRU00192"/>
    </source>
</evidence>
<evidence type="ECO:0000259" key="12">
    <source>
        <dbReference type="PROSITE" id="PS50002"/>
    </source>
</evidence>
<feature type="region of interest" description="Disordered" evidence="11">
    <location>
        <begin position="166"/>
        <end position="456"/>
    </location>
</feature>
<dbReference type="GO" id="GO:0030027">
    <property type="term" value="C:lamellipodium"/>
    <property type="evidence" value="ECO:0007669"/>
    <property type="project" value="UniProtKB-SubCell"/>
</dbReference>
<keyword evidence="6" id="KW-0597">Phosphoprotein</keyword>
<dbReference type="SMART" id="SM00326">
    <property type="entry name" value="SH3"/>
    <property type="match status" value="1"/>
</dbReference>
<comment type="caution">
    <text evidence="13">The sequence shown here is derived from an EMBL/GenBank/DDBJ whole genome shotgun (WGS) entry which is preliminary data.</text>
</comment>